<protein>
    <recommendedName>
        <fullName evidence="2">YCII-related domain-containing protein</fullName>
    </recommendedName>
</protein>
<dbReference type="EMBL" id="BMNH01000002">
    <property type="protein sequence ID" value="GGO63442.1"/>
    <property type="molecule type" value="Genomic_DNA"/>
</dbReference>
<evidence type="ECO:0000259" key="2">
    <source>
        <dbReference type="Pfam" id="PF03795"/>
    </source>
</evidence>
<feature type="domain" description="YCII-related" evidence="2">
    <location>
        <begin position="24"/>
        <end position="106"/>
    </location>
</feature>
<evidence type="ECO:0000313" key="3">
    <source>
        <dbReference type="EMBL" id="GGO63442.1"/>
    </source>
</evidence>
<gene>
    <name evidence="3" type="ORF">GCM10012289_10510</name>
</gene>
<keyword evidence="4" id="KW-1185">Reference proteome</keyword>
<sequence length="113" mass="11918">MIYGNQVTRGIWRELPDERLVEGWRAHAAVTGEVVASGELVVSAALADASLARRVPADGGAAAAPEADERLAGILLVDCESFERAVEIGSQLPEAPYGVVEVRPVLHDGGLEM</sequence>
<dbReference type="Proteomes" id="UP000646523">
    <property type="component" value="Unassembled WGS sequence"/>
</dbReference>
<reference evidence="3" key="1">
    <citation type="journal article" date="2014" name="Int. J. Syst. Evol. Microbiol.">
        <title>Complete genome sequence of Corynebacterium casei LMG S-19264T (=DSM 44701T), isolated from a smear-ripened cheese.</title>
        <authorList>
            <consortium name="US DOE Joint Genome Institute (JGI-PGF)"/>
            <person name="Walter F."/>
            <person name="Albersmeier A."/>
            <person name="Kalinowski J."/>
            <person name="Ruckert C."/>
        </authorList>
    </citation>
    <scope>NUCLEOTIDE SEQUENCE</scope>
    <source>
        <strain evidence="3">CGMCC 4.7368</strain>
    </source>
</reference>
<dbReference type="SUPFAM" id="SSF54909">
    <property type="entry name" value="Dimeric alpha+beta barrel"/>
    <property type="match status" value="1"/>
</dbReference>
<organism evidence="3 4">
    <name type="scientific">Nonomuraea cavernae</name>
    <dbReference type="NCBI Taxonomy" id="2045107"/>
    <lineage>
        <taxon>Bacteria</taxon>
        <taxon>Bacillati</taxon>
        <taxon>Actinomycetota</taxon>
        <taxon>Actinomycetes</taxon>
        <taxon>Streptosporangiales</taxon>
        <taxon>Streptosporangiaceae</taxon>
        <taxon>Nonomuraea</taxon>
    </lineage>
</organism>
<comment type="caution">
    <text evidence="3">The sequence shown here is derived from an EMBL/GenBank/DDBJ whole genome shotgun (WGS) entry which is preliminary data.</text>
</comment>
<comment type="similarity">
    <text evidence="1">Belongs to the YciI family.</text>
</comment>
<accession>A0A917YQD0</accession>
<dbReference type="AlphaFoldDB" id="A0A917YQD0"/>
<evidence type="ECO:0000256" key="1">
    <source>
        <dbReference type="ARBA" id="ARBA00007689"/>
    </source>
</evidence>
<dbReference type="Pfam" id="PF03795">
    <property type="entry name" value="YCII"/>
    <property type="match status" value="1"/>
</dbReference>
<reference evidence="3" key="2">
    <citation type="submission" date="2020-09" db="EMBL/GenBank/DDBJ databases">
        <authorList>
            <person name="Sun Q."/>
            <person name="Zhou Y."/>
        </authorList>
    </citation>
    <scope>NUCLEOTIDE SEQUENCE</scope>
    <source>
        <strain evidence="3">CGMCC 4.7368</strain>
    </source>
</reference>
<dbReference type="InterPro" id="IPR011008">
    <property type="entry name" value="Dimeric_a/b-barrel"/>
</dbReference>
<dbReference type="Gene3D" id="3.30.70.1060">
    <property type="entry name" value="Dimeric alpha+beta barrel"/>
    <property type="match status" value="1"/>
</dbReference>
<name>A0A917YQD0_9ACTN</name>
<evidence type="ECO:0000313" key="4">
    <source>
        <dbReference type="Proteomes" id="UP000646523"/>
    </source>
</evidence>
<dbReference type="InterPro" id="IPR005545">
    <property type="entry name" value="YCII"/>
</dbReference>
<proteinExistence type="inferred from homology"/>